<sequence length="84" mass="9105">MSAPAPADLTILADAIAAVLAEREELLRDTEQAIADRSTPWEVRAAYRAVVGSHRANVVALRADLECCRQGVNPYEIDGGDWRG</sequence>
<dbReference type="EMBL" id="BNDY01000014">
    <property type="protein sequence ID" value="GHI39706.1"/>
    <property type="molecule type" value="Genomic_DNA"/>
</dbReference>
<evidence type="ECO:0000313" key="1">
    <source>
        <dbReference type="EMBL" id="GHI39706.1"/>
    </source>
</evidence>
<reference evidence="1" key="1">
    <citation type="submission" date="2024-05" db="EMBL/GenBank/DDBJ databases">
        <title>Whole genome shotgun sequence of Streptomyces violascens NBRC 12920.</title>
        <authorList>
            <person name="Komaki H."/>
            <person name="Tamura T."/>
        </authorList>
    </citation>
    <scope>NUCLEOTIDE SEQUENCE</scope>
    <source>
        <strain evidence="1">NBRC 12920</strain>
    </source>
</reference>
<proteinExistence type="predicted"/>
<keyword evidence="2" id="KW-1185">Reference proteome</keyword>
<gene>
    <name evidence="1" type="ORF">Sviol_41140</name>
</gene>
<protein>
    <submittedName>
        <fullName evidence="1">Uncharacterized protein</fullName>
    </submittedName>
</protein>
<dbReference type="RefSeq" id="WP_189972008.1">
    <property type="nucleotide sequence ID" value="NZ_BMUA01000064.1"/>
</dbReference>
<name>A0ABQ3QQZ8_9ACTN</name>
<evidence type="ECO:0000313" key="2">
    <source>
        <dbReference type="Proteomes" id="UP001050808"/>
    </source>
</evidence>
<accession>A0ABQ3QQZ8</accession>
<comment type="caution">
    <text evidence="1">The sequence shown here is derived from an EMBL/GenBank/DDBJ whole genome shotgun (WGS) entry which is preliminary data.</text>
</comment>
<organism evidence="1 2">
    <name type="scientific">Streptomyces violascens</name>
    <dbReference type="NCBI Taxonomy" id="67381"/>
    <lineage>
        <taxon>Bacteria</taxon>
        <taxon>Bacillati</taxon>
        <taxon>Actinomycetota</taxon>
        <taxon>Actinomycetes</taxon>
        <taxon>Kitasatosporales</taxon>
        <taxon>Streptomycetaceae</taxon>
        <taxon>Streptomyces</taxon>
    </lineage>
</organism>
<dbReference type="Proteomes" id="UP001050808">
    <property type="component" value="Unassembled WGS sequence"/>
</dbReference>